<dbReference type="GO" id="GO:0000976">
    <property type="term" value="F:transcription cis-regulatory region binding"/>
    <property type="evidence" value="ECO:0007669"/>
    <property type="project" value="TreeGrafter"/>
</dbReference>
<keyword evidence="6" id="KW-1185">Reference proteome</keyword>
<dbReference type="InterPro" id="IPR000843">
    <property type="entry name" value="HTH_LacI"/>
</dbReference>
<dbReference type="CDD" id="cd01392">
    <property type="entry name" value="HTH_LacI"/>
    <property type="match status" value="1"/>
</dbReference>
<dbReference type="SUPFAM" id="SSF47413">
    <property type="entry name" value="lambda repressor-like DNA-binding domains"/>
    <property type="match status" value="1"/>
</dbReference>
<comment type="caution">
    <text evidence="5">The sequence shown here is derived from an EMBL/GenBank/DDBJ whole genome shotgun (WGS) entry which is preliminary data.</text>
</comment>
<proteinExistence type="predicted"/>
<keyword evidence="1" id="KW-0805">Transcription regulation</keyword>
<reference evidence="5 6" key="1">
    <citation type="submission" date="2020-02" db="EMBL/GenBank/DDBJ databases">
        <title>Characterization of phylogenetic diversity of novel bifidobacterial species isolated in Czech ZOOs.</title>
        <authorList>
            <person name="Lugli G.A."/>
            <person name="Vera N.B."/>
            <person name="Ventura M."/>
        </authorList>
    </citation>
    <scope>NUCLEOTIDE SEQUENCE [LARGE SCALE GENOMIC DNA]</scope>
    <source>
        <strain evidence="5 6">DSM 109957</strain>
    </source>
</reference>
<dbReference type="Pfam" id="PF00356">
    <property type="entry name" value="LacI"/>
    <property type="match status" value="1"/>
</dbReference>
<dbReference type="PANTHER" id="PTHR30146">
    <property type="entry name" value="LACI-RELATED TRANSCRIPTIONAL REPRESSOR"/>
    <property type="match status" value="1"/>
</dbReference>
<evidence type="ECO:0000256" key="1">
    <source>
        <dbReference type="ARBA" id="ARBA00023015"/>
    </source>
</evidence>
<evidence type="ECO:0000259" key="4">
    <source>
        <dbReference type="PROSITE" id="PS50932"/>
    </source>
</evidence>
<dbReference type="GO" id="GO:0003700">
    <property type="term" value="F:DNA-binding transcription factor activity"/>
    <property type="evidence" value="ECO:0007669"/>
    <property type="project" value="TreeGrafter"/>
</dbReference>
<dbReference type="PANTHER" id="PTHR30146:SF153">
    <property type="entry name" value="LACTOSE OPERON REPRESSOR"/>
    <property type="match status" value="1"/>
</dbReference>
<sequence>MSTGTRGKATSRDVAKLAGVAQSTVSYYMNGSRPVSNDARARIERAMATLDYHPNSSARTLRTQRTNLITLIERLDYSSDASDVAPYLTSIIEEAYRQGYDVILNTTKADPDSLRRMDGRNICDGFILMDIKQHDERIPVAAQIGLPTVVFGKTDDDHGLDVIYFDYESAGVVIADYLAGFGHGAVLFLDEEPSETSEYILFPSMYATLRERCAGHGMSFDVMAFDRDHVQSAMDAVCEHIPDRLAVITRQPRATKDCMDALARRNLKPGRDLTLISICPDSKIDSFDVHPSNLSQRPREISMQAVHMLIDRIEHPNRPQQVVAVRSDHVTTRDTTVDFRGANAPAV</sequence>
<dbReference type="RefSeq" id="WP_169171136.1">
    <property type="nucleotide sequence ID" value="NZ_JAAIII010000001.1"/>
</dbReference>
<dbReference type="CDD" id="cd06267">
    <property type="entry name" value="PBP1_LacI_sugar_binding-like"/>
    <property type="match status" value="1"/>
</dbReference>
<dbReference type="Gene3D" id="1.10.260.40">
    <property type="entry name" value="lambda repressor-like DNA-binding domains"/>
    <property type="match status" value="1"/>
</dbReference>
<dbReference type="EMBL" id="JAAIII010000001">
    <property type="protein sequence ID" value="NMM93081.1"/>
    <property type="molecule type" value="Genomic_DNA"/>
</dbReference>
<name>A0A7Y0EMR8_9BIFI</name>
<dbReference type="SUPFAM" id="SSF53822">
    <property type="entry name" value="Periplasmic binding protein-like I"/>
    <property type="match status" value="1"/>
</dbReference>
<dbReference type="Proteomes" id="UP000532194">
    <property type="component" value="Unassembled WGS sequence"/>
</dbReference>
<feature type="domain" description="HTH lacI-type" evidence="4">
    <location>
        <begin position="9"/>
        <end position="63"/>
    </location>
</feature>
<dbReference type="AlphaFoldDB" id="A0A7Y0EMR8"/>
<gene>
    <name evidence="5" type="ORF">G1C95_0266</name>
</gene>
<evidence type="ECO:0000256" key="2">
    <source>
        <dbReference type="ARBA" id="ARBA00023125"/>
    </source>
</evidence>
<dbReference type="SMART" id="SM00354">
    <property type="entry name" value="HTH_LACI"/>
    <property type="match status" value="1"/>
</dbReference>
<evidence type="ECO:0000313" key="6">
    <source>
        <dbReference type="Proteomes" id="UP000532194"/>
    </source>
</evidence>
<evidence type="ECO:0000256" key="3">
    <source>
        <dbReference type="ARBA" id="ARBA00023163"/>
    </source>
</evidence>
<dbReference type="InterPro" id="IPR010982">
    <property type="entry name" value="Lambda_DNA-bd_dom_sf"/>
</dbReference>
<keyword evidence="2" id="KW-0238">DNA-binding</keyword>
<organism evidence="5 6">
    <name type="scientific">Bifidobacterium oedipodis</name>
    <dbReference type="NCBI Taxonomy" id="2675322"/>
    <lineage>
        <taxon>Bacteria</taxon>
        <taxon>Bacillati</taxon>
        <taxon>Actinomycetota</taxon>
        <taxon>Actinomycetes</taxon>
        <taxon>Bifidobacteriales</taxon>
        <taxon>Bifidobacteriaceae</taxon>
        <taxon>Bifidobacterium</taxon>
    </lineage>
</organism>
<accession>A0A7Y0EMR8</accession>
<dbReference type="Pfam" id="PF13377">
    <property type="entry name" value="Peripla_BP_3"/>
    <property type="match status" value="1"/>
</dbReference>
<dbReference type="InterPro" id="IPR028082">
    <property type="entry name" value="Peripla_BP_I"/>
</dbReference>
<keyword evidence="3" id="KW-0804">Transcription</keyword>
<evidence type="ECO:0000313" key="5">
    <source>
        <dbReference type="EMBL" id="NMM93081.1"/>
    </source>
</evidence>
<dbReference type="InterPro" id="IPR046335">
    <property type="entry name" value="LacI/GalR-like_sensor"/>
</dbReference>
<dbReference type="Gene3D" id="3.40.50.2300">
    <property type="match status" value="2"/>
</dbReference>
<dbReference type="PROSITE" id="PS50932">
    <property type="entry name" value="HTH_LACI_2"/>
    <property type="match status" value="1"/>
</dbReference>
<protein>
    <submittedName>
        <fullName evidence="5">LacI family transcriptional regulator</fullName>
    </submittedName>
</protein>